<gene>
    <name evidence="1" type="ORF">ABIC98_000528</name>
</gene>
<reference evidence="1" key="1">
    <citation type="submission" date="2024-06" db="EMBL/GenBank/DDBJ databases">
        <title>Genomic Encyclopedia of Type Strains, Phase IV (KMG-IV): sequencing the most valuable type-strain genomes for metagenomic binning, comparative biology and taxonomic classification.</title>
        <authorList>
            <person name="Goeker M."/>
        </authorList>
    </citation>
    <scope>NUCLEOTIDE SEQUENCE</scope>
    <source>
        <strain evidence="1">SJCon</strain>
    </source>
</reference>
<keyword evidence="2" id="KW-1185">Reference proteome</keyword>
<evidence type="ECO:0000313" key="1">
    <source>
        <dbReference type="EMBL" id="MET3770897.1"/>
    </source>
</evidence>
<name>A0ACC6TB03_9MICC</name>
<organism evidence="1 2">
    <name type="scientific">Arthrobacter nitrophenolicus</name>
    <dbReference type="NCBI Taxonomy" id="683150"/>
    <lineage>
        <taxon>Bacteria</taxon>
        <taxon>Bacillati</taxon>
        <taxon>Actinomycetota</taxon>
        <taxon>Actinomycetes</taxon>
        <taxon>Micrococcales</taxon>
        <taxon>Micrococcaceae</taxon>
        <taxon>Arthrobacter</taxon>
    </lineage>
</organism>
<evidence type="ECO:0000313" key="2">
    <source>
        <dbReference type="Proteomes" id="UP001549207"/>
    </source>
</evidence>
<proteinExistence type="predicted"/>
<protein>
    <submittedName>
        <fullName evidence="1">Uncharacterized protein</fullName>
    </submittedName>
</protein>
<comment type="caution">
    <text evidence="1">The sequence shown here is derived from an EMBL/GenBank/DDBJ whole genome shotgun (WGS) entry which is preliminary data.</text>
</comment>
<accession>A0ACC6TB03</accession>
<sequence>MVVLFSAMGILLWVGFLLALAVLFGVIWVVGHTIIGIVSLVGLATRPKAVAGPNRNVRPAPRPVAPPRNATPARKPHAPKPPAPKLPAPELTPDIMPKWNAAHRRYVDRDLADWQEQFDALNRRNL</sequence>
<dbReference type="EMBL" id="JBEPNJ010000002">
    <property type="protein sequence ID" value="MET3770897.1"/>
    <property type="molecule type" value="Genomic_DNA"/>
</dbReference>
<dbReference type="Proteomes" id="UP001549207">
    <property type="component" value="Unassembled WGS sequence"/>
</dbReference>